<organism evidence="1 2">
    <name type="scientific">Oceanobacillus piezotolerans</name>
    <dbReference type="NCBI Taxonomy" id="2448030"/>
    <lineage>
        <taxon>Bacteria</taxon>
        <taxon>Bacillati</taxon>
        <taxon>Bacillota</taxon>
        <taxon>Bacilli</taxon>
        <taxon>Bacillales</taxon>
        <taxon>Bacillaceae</taxon>
        <taxon>Oceanobacillus</taxon>
    </lineage>
</organism>
<accession>A0A498DAX1</accession>
<sequence>MLGEIFRKGVMERRKKLTDILIKWNVYENEESLNDLSLTELEREYKNLILESHPHDSVRSIRWKNNH</sequence>
<gene>
    <name evidence="1" type="primary">fbpA</name>
    <name evidence="1" type="ORF">D8M04_08405</name>
</gene>
<dbReference type="InterPro" id="IPR025072">
    <property type="entry name" value="Fur_reg_FbpA"/>
</dbReference>
<dbReference type="AlphaFoldDB" id="A0A498DAX1"/>
<comment type="caution">
    <text evidence="1">The sequence shown here is derived from an EMBL/GenBank/DDBJ whole genome shotgun (WGS) entry which is preliminary data.</text>
</comment>
<proteinExistence type="predicted"/>
<dbReference type="OrthoDB" id="2972281at2"/>
<dbReference type="EMBL" id="RCHR01000003">
    <property type="protein sequence ID" value="RLL44893.1"/>
    <property type="molecule type" value="Genomic_DNA"/>
</dbReference>
<dbReference type="Pfam" id="PF13076">
    <property type="entry name" value="Fur_reg_FbpA"/>
    <property type="match status" value="1"/>
</dbReference>
<reference evidence="1 2" key="1">
    <citation type="submission" date="2018-10" db="EMBL/GenBank/DDBJ databases">
        <title>Oceanobacillus sp. YLB-02 draft genome.</title>
        <authorList>
            <person name="Yu L."/>
        </authorList>
    </citation>
    <scope>NUCLEOTIDE SEQUENCE [LARGE SCALE GENOMIC DNA]</scope>
    <source>
        <strain evidence="1 2">YLB-02</strain>
    </source>
</reference>
<evidence type="ECO:0000313" key="2">
    <source>
        <dbReference type="Proteomes" id="UP000270219"/>
    </source>
</evidence>
<protein>
    <submittedName>
        <fullName evidence="1">Fur-regulated basic protein FbpA</fullName>
    </submittedName>
</protein>
<dbReference type="Proteomes" id="UP000270219">
    <property type="component" value="Unassembled WGS sequence"/>
</dbReference>
<keyword evidence="2" id="KW-1185">Reference proteome</keyword>
<name>A0A498DAX1_9BACI</name>
<evidence type="ECO:0000313" key="1">
    <source>
        <dbReference type="EMBL" id="RLL44893.1"/>
    </source>
</evidence>